<protein>
    <submittedName>
        <fullName evidence="7">Beta-lactamase-like protein</fullName>
    </submittedName>
</protein>
<comment type="caution">
    <text evidence="7">The sequence shown here is derived from an EMBL/GenBank/DDBJ whole genome shotgun (WGS) entry which is preliminary data.</text>
</comment>
<keyword evidence="2" id="KW-0479">Metal-binding</keyword>
<sequence>MIDVRSEPGAVSSPAAHLTERSESSHPAERADTAELIRGRVQLGDFEITVLTDGFFYLDGGAMFGVIPKPLWQKRARADEQNRILLGTNTVVLRDGKRTIVIETGIGDKLTPKMREIYGAKALLPAAFAAAGIHTEDVDIVINSHLHFDHSGWNTRRMADGSLAPTFPNARYFAQRGEVEDGRKQRERDGVSYMADNYEPLIATGQMTLLDGAAKIAPEITPGISVELFPGHTPQLQAIHIESGGRHACYISDLIPTSAHLDLTWGMGYDLDPLSVIAQRKRFYERAIPEQWLVLFTHDHHTPFGFVEWNERGRPVMRAREM</sequence>
<evidence type="ECO:0000256" key="4">
    <source>
        <dbReference type="ARBA" id="ARBA00022833"/>
    </source>
</evidence>
<dbReference type="GO" id="GO:0016787">
    <property type="term" value="F:hydrolase activity"/>
    <property type="evidence" value="ECO:0007669"/>
    <property type="project" value="UniProtKB-KW"/>
</dbReference>
<dbReference type="EMBL" id="CABQ01000163">
    <property type="protein sequence ID" value="CBI07941.1"/>
    <property type="molecule type" value="Genomic_DNA"/>
</dbReference>
<comment type="similarity">
    <text evidence="1">Belongs to the metallo-beta-lactamase superfamily.</text>
</comment>
<dbReference type="SUPFAM" id="SSF56281">
    <property type="entry name" value="Metallo-hydrolase/oxidoreductase"/>
    <property type="match status" value="1"/>
</dbReference>
<feature type="domain" description="Metallo-beta-lactamase" evidence="6">
    <location>
        <begin position="87"/>
        <end position="298"/>
    </location>
</feature>
<dbReference type="InterPro" id="IPR001279">
    <property type="entry name" value="Metallo-B-lactamas"/>
</dbReference>
<organism evidence="7">
    <name type="scientific">mine drainage metagenome</name>
    <dbReference type="NCBI Taxonomy" id="410659"/>
    <lineage>
        <taxon>unclassified sequences</taxon>
        <taxon>metagenomes</taxon>
        <taxon>ecological metagenomes</taxon>
    </lineage>
</organism>
<dbReference type="PANTHER" id="PTHR42978">
    <property type="entry name" value="QUORUM-QUENCHING LACTONASE YTNP-RELATED-RELATED"/>
    <property type="match status" value="1"/>
</dbReference>
<dbReference type="PANTHER" id="PTHR42978:SF6">
    <property type="entry name" value="QUORUM-QUENCHING LACTONASE YTNP-RELATED"/>
    <property type="match status" value="1"/>
</dbReference>
<evidence type="ECO:0000256" key="3">
    <source>
        <dbReference type="ARBA" id="ARBA00022801"/>
    </source>
</evidence>
<feature type="compositionally biased region" description="Basic and acidic residues" evidence="5">
    <location>
        <begin position="18"/>
        <end position="32"/>
    </location>
</feature>
<proteinExistence type="inferred from homology"/>
<dbReference type="Pfam" id="PF00753">
    <property type="entry name" value="Lactamase_B"/>
    <property type="match status" value="1"/>
</dbReference>
<evidence type="ECO:0000313" key="7">
    <source>
        <dbReference type="EMBL" id="CBI07941.1"/>
    </source>
</evidence>
<dbReference type="SMART" id="SM00849">
    <property type="entry name" value="Lactamase_B"/>
    <property type="match status" value="1"/>
</dbReference>
<dbReference type="InterPro" id="IPR051013">
    <property type="entry name" value="MBL_superfamily_lactonases"/>
</dbReference>
<dbReference type="GO" id="GO:0046872">
    <property type="term" value="F:metal ion binding"/>
    <property type="evidence" value="ECO:0007669"/>
    <property type="project" value="UniProtKB-KW"/>
</dbReference>
<dbReference type="Gene3D" id="3.60.15.10">
    <property type="entry name" value="Ribonuclease Z/Hydroxyacylglutathione hydrolase-like"/>
    <property type="match status" value="1"/>
</dbReference>
<keyword evidence="4" id="KW-0862">Zinc</keyword>
<dbReference type="AlphaFoldDB" id="E6QL21"/>
<keyword evidence="3" id="KW-0378">Hydrolase</keyword>
<evidence type="ECO:0000256" key="1">
    <source>
        <dbReference type="ARBA" id="ARBA00007749"/>
    </source>
</evidence>
<evidence type="ECO:0000256" key="5">
    <source>
        <dbReference type="SAM" id="MobiDB-lite"/>
    </source>
</evidence>
<accession>E6QL21</accession>
<evidence type="ECO:0000259" key="6">
    <source>
        <dbReference type="SMART" id="SM00849"/>
    </source>
</evidence>
<name>E6QL21_9ZZZZ</name>
<gene>
    <name evidence="7" type="ORF">CARN6_1353</name>
</gene>
<evidence type="ECO:0000256" key="2">
    <source>
        <dbReference type="ARBA" id="ARBA00022723"/>
    </source>
</evidence>
<reference evidence="7" key="1">
    <citation type="submission" date="2009-10" db="EMBL/GenBank/DDBJ databases">
        <title>Diversity of trophic interactions inside an arsenic-rich microbial ecosystem.</title>
        <authorList>
            <person name="Bertin P.N."/>
            <person name="Heinrich-Salmeron A."/>
            <person name="Pelletier E."/>
            <person name="Goulhen-Chollet F."/>
            <person name="Arsene-Ploetze F."/>
            <person name="Gallien S."/>
            <person name="Calteau A."/>
            <person name="Vallenet D."/>
            <person name="Casiot C."/>
            <person name="Chane-Woon-Ming B."/>
            <person name="Giloteaux L."/>
            <person name="Barakat M."/>
            <person name="Bonnefoy V."/>
            <person name="Bruneel O."/>
            <person name="Chandler M."/>
            <person name="Cleiss J."/>
            <person name="Duran R."/>
            <person name="Elbaz-Poulichet F."/>
            <person name="Fonknechten N."/>
            <person name="Lauga B."/>
            <person name="Mornico D."/>
            <person name="Ortet P."/>
            <person name="Schaeffer C."/>
            <person name="Siguier P."/>
            <person name="Alexander Thil Smith A."/>
            <person name="Van Dorsselaer A."/>
            <person name="Weissenbach J."/>
            <person name="Medigue C."/>
            <person name="Le Paslier D."/>
        </authorList>
    </citation>
    <scope>NUCLEOTIDE SEQUENCE</scope>
</reference>
<feature type="region of interest" description="Disordered" evidence="5">
    <location>
        <begin position="1"/>
        <end position="32"/>
    </location>
</feature>
<dbReference type="InterPro" id="IPR036866">
    <property type="entry name" value="RibonucZ/Hydroxyglut_hydro"/>
</dbReference>